<dbReference type="PRINTS" id="PR00455">
    <property type="entry name" value="HTHTETR"/>
</dbReference>
<dbReference type="SUPFAM" id="SSF46689">
    <property type="entry name" value="Homeodomain-like"/>
    <property type="match status" value="1"/>
</dbReference>
<protein>
    <submittedName>
        <fullName evidence="4">TetR family transcriptional regulator</fullName>
    </submittedName>
</protein>
<organism evidence="4 5">
    <name type="scientific">Salinisphaera dokdonensis CL-ES53</name>
    <dbReference type="NCBI Taxonomy" id="1304272"/>
    <lineage>
        <taxon>Bacteria</taxon>
        <taxon>Pseudomonadati</taxon>
        <taxon>Pseudomonadota</taxon>
        <taxon>Gammaproteobacteria</taxon>
        <taxon>Salinisphaerales</taxon>
        <taxon>Salinisphaeraceae</taxon>
        <taxon>Salinisphaera</taxon>
    </lineage>
</organism>
<dbReference type="Gene3D" id="1.10.357.10">
    <property type="entry name" value="Tetracycline Repressor, domain 2"/>
    <property type="match status" value="1"/>
</dbReference>
<evidence type="ECO:0000313" key="5">
    <source>
        <dbReference type="Proteomes" id="UP001460888"/>
    </source>
</evidence>
<reference evidence="4 5" key="1">
    <citation type="submission" date="2013-03" db="EMBL/GenBank/DDBJ databases">
        <title>Salinisphaera dokdonensis CL-ES53 Genome Sequencing.</title>
        <authorList>
            <person name="Li C."/>
            <person name="Lai Q."/>
            <person name="Shao Z."/>
        </authorList>
    </citation>
    <scope>NUCLEOTIDE SEQUENCE [LARGE SCALE GENOMIC DNA]</scope>
    <source>
        <strain evidence="4 5">CL-ES53</strain>
    </source>
</reference>
<dbReference type="Pfam" id="PF00440">
    <property type="entry name" value="TetR_N"/>
    <property type="match status" value="1"/>
</dbReference>
<dbReference type="PANTHER" id="PTHR43479">
    <property type="entry name" value="ACREF/ENVCD OPERON REPRESSOR-RELATED"/>
    <property type="match status" value="1"/>
</dbReference>
<dbReference type="PANTHER" id="PTHR43479:SF11">
    <property type="entry name" value="ACREF_ENVCD OPERON REPRESSOR-RELATED"/>
    <property type="match status" value="1"/>
</dbReference>
<dbReference type="Gene3D" id="1.10.10.60">
    <property type="entry name" value="Homeodomain-like"/>
    <property type="match status" value="1"/>
</dbReference>
<gene>
    <name evidence="4" type="ORF">SADO_12893</name>
</gene>
<dbReference type="InterPro" id="IPR036271">
    <property type="entry name" value="Tet_transcr_reg_TetR-rel_C_sf"/>
</dbReference>
<dbReference type="InterPro" id="IPR050624">
    <property type="entry name" value="HTH-type_Tx_Regulator"/>
</dbReference>
<evidence type="ECO:0000259" key="3">
    <source>
        <dbReference type="PROSITE" id="PS50977"/>
    </source>
</evidence>
<dbReference type="Proteomes" id="UP001460888">
    <property type="component" value="Unassembled WGS sequence"/>
</dbReference>
<name>A0ABV2B2R0_9GAMM</name>
<evidence type="ECO:0000256" key="1">
    <source>
        <dbReference type="ARBA" id="ARBA00023125"/>
    </source>
</evidence>
<keyword evidence="1 2" id="KW-0238">DNA-binding</keyword>
<dbReference type="RefSeq" id="WP_353112095.1">
    <property type="nucleotide sequence ID" value="NZ_APND01000004.1"/>
</dbReference>
<dbReference type="Pfam" id="PF08359">
    <property type="entry name" value="TetR_C_4"/>
    <property type="match status" value="1"/>
</dbReference>
<keyword evidence="5" id="KW-1185">Reference proteome</keyword>
<comment type="caution">
    <text evidence="4">The sequence shown here is derived from an EMBL/GenBank/DDBJ whole genome shotgun (WGS) entry which is preliminary data.</text>
</comment>
<evidence type="ECO:0000256" key="2">
    <source>
        <dbReference type="PROSITE-ProRule" id="PRU00335"/>
    </source>
</evidence>
<dbReference type="PROSITE" id="PS50977">
    <property type="entry name" value="HTH_TETR_2"/>
    <property type="match status" value="1"/>
</dbReference>
<dbReference type="InterPro" id="IPR001647">
    <property type="entry name" value="HTH_TetR"/>
</dbReference>
<feature type="DNA-binding region" description="H-T-H motif" evidence="2">
    <location>
        <begin position="48"/>
        <end position="67"/>
    </location>
</feature>
<feature type="domain" description="HTH tetR-type" evidence="3">
    <location>
        <begin position="25"/>
        <end position="85"/>
    </location>
</feature>
<proteinExistence type="predicted"/>
<dbReference type="InterPro" id="IPR013570">
    <property type="entry name" value="Tscrpt_reg_YsiA_C"/>
</dbReference>
<evidence type="ECO:0000313" key="4">
    <source>
        <dbReference type="EMBL" id="MES1930152.1"/>
    </source>
</evidence>
<dbReference type="SUPFAM" id="SSF48498">
    <property type="entry name" value="Tetracyclin repressor-like, C-terminal domain"/>
    <property type="match status" value="1"/>
</dbReference>
<dbReference type="EMBL" id="APND01000004">
    <property type="protein sequence ID" value="MES1930152.1"/>
    <property type="molecule type" value="Genomic_DNA"/>
</dbReference>
<dbReference type="InterPro" id="IPR009057">
    <property type="entry name" value="Homeodomain-like_sf"/>
</dbReference>
<accession>A0ABV2B2R0</accession>
<sequence length="233" mass="27007">MVITLIDRYPKTTSERERTLARLDPATRERIEFAALDLFSEREFHRVKLINIAREARISLQTLYKYYGSKEAVLFASLDTWLGELATRMIDHLQGIENFEDQLRKVFWVLLDYFERNPKVAQIILSSVYLSTWRDDDTFRQPALMSVFLGVIQDGRERGILTREVDEIEISDFIWGVANRMVAMWLLRGRKKPLAAKAPALFNMVWRAIASEQVLAEQLMGRSMQQESSAATG</sequence>